<protein>
    <recommendedName>
        <fullName evidence="5">beta-glucosidase</fullName>
        <ecNumber evidence="5">3.2.1.21</ecNumber>
    </recommendedName>
</protein>
<dbReference type="PRINTS" id="PR00133">
    <property type="entry name" value="GLHYDRLASE3"/>
</dbReference>
<name>A0A6A6EFE0_9PEZI</name>
<evidence type="ECO:0000256" key="13">
    <source>
        <dbReference type="ARBA" id="ARBA00023326"/>
    </source>
</evidence>
<dbReference type="PANTHER" id="PTHR42715">
    <property type="entry name" value="BETA-GLUCOSIDASE"/>
    <property type="match status" value="1"/>
</dbReference>
<accession>A0A6A6EFE0</accession>
<dbReference type="InterPro" id="IPR017853">
    <property type="entry name" value="GH"/>
</dbReference>
<dbReference type="InterPro" id="IPR013783">
    <property type="entry name" value="Ig-like_fold"/>
</dbReference>
<evidence type="ECO:0000256" key="12">
    <source>
        <dbReference type="ARBA" id="ARBA00023295"/>
    </source>
</evidence>
<evidence type="ECO:0000256" key="1">
    <source>
        <dbReference type="ARBA" id="ARBA00000448"/>
    </source>
</evidence>
<dbReference type="AlphaFoldDB" id="A0A6A6EFE0"/>
<dbReference type="SMART" id="SM01217">
    <property type="entry name" value="Fn3_like"/>
    <property type="match status" value="1"/>
</dbReference>
<dbReference type="InterPro" id="IPR036881">
    <property type="entry name" value="Glyco_hydro_3_C_sf"/>
</dbReference>
<evidence type="ECO:0000256" key="6">
    <source>
        <dbReference type="ARBA" id="ARBA00022525"/>
    </source>
</evidence>
<dbReference type="Gene3D" id="2.60.40.10">
    <property type="entry name" value="Immunoglobulins"/>
    <property type="match status" value="1"/>
</dbReference>
<keyword evidence="8 15" id="KW-0378">Hydrolase</keyword>
<evidence type="ECO:0000256" key="5">
    <source>
        <dbReference type="ARBA" id="ARBA00012744"/>
    </source>
</evidence>
<keyword evidence="10" id="KW-0325">Glycoprotein</keyword>
<keyword evidence="7" id="KW-0732">Signal</keyword>
<dbReference type="InterPro" id="IPR026891">
    <property type="entry name" value="Fn3-like"/>
</dbReference>
<organism evidence="15 16">
    <name type="scientific">Zopfia rhizophila CBS 207.26</name>
    <dbReference type="NCBI Taxonomy" id="1314779"/>
    <lineage>
        <taxon>Eukaryota</taxon>
        <taxon>Fungi</taxon>
        <taxon>Dikarya</taxon>
        <taxon>Ascomycota</taxon>
        <taxon>Pezizomycotina</taxon>
        <taxon>Dothideomycetes</taxon>
        <taxon>Dothideomycetes incertae sedis</taxon>
        <taxon>Zopfiaceae</taxon>
        <taxon>Zopfia</taxon>
    </lineage>
</organism>
<dbReference type="Pfam" id="PF14310">
    <property type="entry name" value="Fn3-like"/>
    <property type="match status" value="1"/>
</dbReference>
<dbReference type="Proteomes" id="UP000800200">
    <property type="component" value="Unassembled WGS sequence"/>
</dbReference>
<evidence type="ECO:0000256" key="7">
    <source>
        <dbReference type="ARBA" id="ARBA00022729"/>
    </source>
</evidence>
<comment type="catalytic activity">
    <reaction evidence="1">
        <text>Hydrolysis of terminal, non-reducing beta-D-glucosyl residues with release of beta-D-glucose.</text>
        <dbReference type="EC" id="3.2.1.21"/>
    </reaction>
</comment>
<sequence>MTLEEKANVTRGYTLDTNICSGHTGSVPRLSWPGMCLQDAGNGVRATDFVSAYPSGIHVGASWDRNLTYQRAYEMGLEFRKKGVNVLLGPMVGPLGRIPLSGRLWEGFSTDPYLSGILVAETIKGIQDAGVIPSLKHYIGNEQETQRTKYNETNAMSSNIDDKTLHELYLWPFMDGVQAGSASIMASYNRINNSYASQNSKLLNGILKTDLEFDGFVISDWRGQWTGVASALAGLDMTMPSGGYWGDNLTESVRNGSVSEDRLNDMATRILAAWYFVGQDNETFPEPGIGIQNLTLPHRIVEARRPESAAVLMEGAIGGHVLVKNTNAALPLQNQKLLSLFGYDAVAPSTKNTDVLFQLGYWSEPEMADAKLGTKQHFAQYALQGTVVTGGRAGANAPAYISAPYDAITARAAKAGIWLNWDFSSPNPDVNAASNACLVFINAMATEGWDREGLHDDLSDGLILRVASRCNNTIVVIHNAGVRLVDRWIDNPNVTAVVFAHLPGQDSGESLVRLLWGDEGAGSWGKLPYSVPKNESDYNVYRPCLGEKENLYPQCNFTEGVYIDYRDFDHRDVELRFEFGFGLSYSSFEYADLEVSAPKLGASACGSIEDLWEVVAGVSATITNVGEVTAAEVAQLYLGIPNSPPKQLRGFQKVELAPGKNGTVDFELTRRDLSTWSVEAQQWVIQEGEYKVFVGASSRDIRLSASFLI</sequence>
<keyword evidence="13" id="KW-0624">Polysaccharide degradation</keyword>
<evidence type="ECO:0000259" key="14">
    <source>
        <dbReference type="SMART" id="SM01217"/>
    </source>
</evidence>
<dbReference type="InterPro" id="IPR050288">
    <property type="entry name" value="Cellulose_deg_GH3"/>
</dbReference>
<evidence type="ECO:0000256" key="11">
    <source>
        <dbReference type="ARBA" id="ARBA00023277"/>
    </source>
</evidence>
<dbReference type="PANTHER" id="PTHR42715:SF5">
    <property type="entry name" value="BETA-GLUCOSIDASE M-RELATED"/>
    <property type="match status" value="1"/>
</dbReference>
<keyword evidence="9" id="KW-0136">Cellulose degradation</keyword>
<keyword evidence="12" id="KW-0326">Glycosidase</keyword>
<dbReference type="InterPro" id="IPR036962">
    <property type="entry name" value="Glyco_hydro_3_N_sf"/>
</dbReference>
<feature type="domain" description="Fibronectin type III-like" evidence="14">
    <location>
        <begin position="632"/>
        <end position="698"/>
    </location>
</feature>
<dbReference type="Gene3D" id="3.20.20.300">
    <property type="entry name" value="Glycoside hydrolase, family 3, N-terminal domain"/>
    <property type="match status" value="1"/>
</dbReference>
<dbReference type="FunFam" id="3.20.20.300:FF:000002">
    <property type="entry name" value="Probable beta-glucosidase"/>
    <property type="match status" value="1"/>
</dbReference>
<dbReference type="InterPro" id="IPR001764">
    <property type="entry name" value="Glyco_hydro_3_N"/>
</dbReference>
<gene>
    <name evidence="15" type="ORF">K469DRAFT_624413</name>
</gene>
<dbReference type="Pfam" id="PF01915">
    <property type="entry name" value="Glyco_hydro_3_C"/>
    <property type="match status" value="1"/>
</dbReference>
<dbReference type="GO" id="GO:0008422">
    <property type="term" value="F:beta-glucosidase activity"/>
    <property type="evidence" value="ECO:0007669"/>
    <property type="project" value="UniProtKB-EC"/>
</dbReference>
<dbReference type="GO" id="GO:0005576">
    <property type="term" value="C:extracellular region"/>
    <property type="evidence" value="ECO:0007669"/>
    <property type="project" value="UniProtKB-SubCell"/>
</dbReference>
<dbReference type="SUPFAM" id="SSF52279">
    <property type="entry name" value="Beta-D-glucan exohydrolase, C-terminal domain"/>
    <property type="match status" value="1"/>
</dbReference>
<comment type="pathway">
    <text evidence="3">Glycan metabolism; cellulose degradation.</text>
</comment>
<dbReference type="SUPFAM" id="SSF51445">
    <property type="entry name" value="(Trans)glycosidases"/>
    <property type="match status" value="1"/>
</dbReference>
<evidence type="ECO:0000313" key="15">
    <source>
        <dbReference type="EMBL" id="KAF2190003.1"/>
    </source>
</evidence>
<keyword evidence="11" id="KW-0119">Carbohydrate metabolism</keyword>
<dbReference type="GO" id="GO:0030245">
    <property type="term" value="P:cellulose catabolic process"/>
    <property type="evidence" value="ECO:0007669"/>
    <property type="project" value="UniProtKB-KW"/>
</dbReference>
<evidence type="ECO:0000256" key="3">
    <source>
        <dbReference type="ARBA" id="ARBA00004987"/>
    </source>
</evidence>
<dbReference type="InterPro" id="IPR002772">
    <property type="entry name" value="Glyco_hydro_3_C"/>
</dbReference>
<evidence type="ECO:0000256" key="8">
    <source>
        <dbReference type="ARBA" id="ARBA00022801"/>
    </source>
</evidence>
<evidence type="ECO:0000256" key="9">
    <source>
        <dbReference type="ARBA" id="ARBA00023001"/>
    </source>
</evidence>
<keyword evidence="16" id="KW-1185">Reference proteome</keyword>
<comment type="similarity">
    <text evidence="4">Belongs to the glycosyl hydrolase 3 family.</text>
</comment>
<dbReference type="Pfam" id="PF00933">
    <property type="entry name" value="Glyco_hydro_3"/>
    <property type="match status" value="1"/>
</dbReference>
<proteinExistence type="inferred from homology"/>
<dbReference type="OrthoDB" id="416222at2759"/>
<comment type="subcellular location">
    <subcellularLocation>
        <location evidence="2">Secreted</location>
    </subcellularLocation>
</comment>
<evidence type="ECO:0000256" key="10">
    <source>
        <dbReference type="ARBA" id="ARBA00023180"/>
    </source>
</evidence>
<dbReference type="EMBL" id="ML994619">
    <property type="protein sequence ID" value="KAF2190003.1"/>
    <property type="molecule type" value="Genomic_DNA"/>
</dbReference>
<dbReference type="EC" id="3.2.1.21" evidence="5"/>
<dbReference type="Gene3D" id="3.40.50.1700">
    <property type="entry name" value="Glycoside hydrolase family 3 C-terminal domain"/>
    <property type="match status" value="1"/>
</dbReference>
<keyword evidence="6" id="KW-0964">Secreted</keyword>
<reference evidence="15" key="1">
    <citation type="journal article" date="2020" name="Stud. Mycol.">
        <title>101 Dothideomycetes genomes: a test case for predicting lifestyles and emergence of pathogens.</title>
        <authorList>
            <person name="Haridas S."/>
            <person name="Albert R."/>
            <person name="Binder M."/>
            <person name="Bloem J."/>
            <person name="Labutti K."/>
            <person name="Salamov A."/>
            <person name="Andreopoulos B."/>
            <person name="Baker S."/>
            <person name="Barry K."/>
            <person name="Bills G."/>
            <person name="Bluhm B."/>
            <person name="Cannon C."/>
            <person name="Castanera R."/>
            <person name="Culley D."/>
            <person name="Daum C."/>
            <person name="Ezra D."/>
            <person name="Gonzalez J."/>
            <person name="Henrissat B."/>
            <person name="Kuo A."/>
            <person name="Liang C."/>
            <person name="Lipzen A."/>
            <person name="Lutzoni F."/>
            <person name="Magnuson J."/>
            <person name="Mondo S."/>
            <person name="Nolan M."/>
            <person name="Ohm R."/>
            <person name="Pangilinan J."/>
            <person name="Park H.-J."/>
            <person name="Ramirez L."/>
            <person name="Alfaro M."/>
            <person name="Sun H."/>
            <person name="Tritt A."/>
            <person name="Yoshinaga Y."/>
            <person name="Zwiers L.-H."/>
            <person name="Turgeon B."/>
            <person name="Goodwin S."/>
            <person name="Spatafora J."/>
            <person name="Crous P."/>
            <person name="Grigoriev I."/>
        </authorList>
    </citation>
    <scope>NUCLEOTIDE SEQUENCE</scope>
    <source>
        <strain evidence="15">CBS 207.26</strain>
    </source>
</reference>
<evidence type="ECO:0000313" key="16">
    <source>
        <dbReference type="Proteomes" id="UP000800200"/>
    </source>
</evidence>
<evidence type="ECO:0000256" key="4">
    <source>
        <dbReference type="ARBA" id="ARBA00005336"/>
    </source>
</evidence>
<evidence type="ECO:0000256" key="2">
    <source>
        <dbReference type="ARBA" id="ARBA00004613"/>
    </source>
</evidence>